<dbReference type="Pfam" id="PF04578">
    <property type="entry name" value="DUF594"/>
    <property type="match status" value="1"/>
</dbReference>
<feature type="transmembrane region" description="Helical" evidence="1">
    <location>
        <begin position="375"/>
        <end position="399"/>
    </location>
</feature>
<keyword evidence="1" id="KW-1133">Transmembrane helix</keyword>
<dbReference type="AlphaFoldDB" id="A0A0Q3L0K4"/>
<keyword evidence="1" id="KW-0472">Membrane</keyword>
<dbReference type="EMBL" id="CM000883">
    <property type="protein sequence ID" value="KQJ85813.2"/>
    <property type="molecule type" value="Genomic_DNA"/>
</dbReference>
<dbReference type="InterPro" id="IPR007658">
    <property type="entry name" value="DUF594"/>
</dbReference>
<evidence type="ECO:0000313" key="4">
    <source>
        <dbReference type="EnsemblPlants" id="KQJ85813"/>
    </source>
</evidence>
<dbReference type="InterPro" id="IPR025315">
    <property type="entry name" value="DUF4220"/>
</dbReference>
<feature type="domain" description="DUF4220" evidence="2">
    <location>
        <begin position="122"/>
        <end position="526"/>
    </location>
</feature>
<dbReference type="FunCoup" id="A0A0Q3L0K4">
    <property type="interactions" value="200"/>
</dbReference>
<reference evidence="3 4" key="1">
    <citation type="journal article" date="2010" name="Nature">
        <title>Genome sequencing and analysis of the model grass Brachypodium distachyon.</title>
        <authorList>
            <consortium name="International Brachypodium Initiative"/>
        </authorList>
    </citation>
    <scope>NUCLEOTIDE SEQUENCE [LARGE SCALE GENOMIC DNA]</scope>
    <source>
        <strain evidence="3 4">Bd21</strain>
    </source>
</reference>
<evidence type="ECO:0000313" key="5">
    <source>
        <dbReference type="Proteomes" id="UP000008810"/>
    </source>
</evidence>
<organism evidence="3">
    <name type="scientific">Brachypodium distachyon</name>
    <name type="common">Purple false brome</name>
    <name type="synonym">Trachynia distachya</name>
    <dbReference type="NCBI Taxonomy" id="15368"/>
    <lineage>
        <taxon>Eukaryota</taxon>
        <taxon>Viridiplantae</taxon>
        <taxon>Streptophyta</taxon>
        <taxon>Embryophyta</taxon>
        <taxon>Tracheophyta</taxon>
        <taxon>Spermatophyta</taxon>
        <taxon>Magnoliopsida</taxon>
        <taxon>Liliopsida</taxon>
        <taxon>Poales</taxon>
        <taxon>Poaceae</taxon>
        <taxon>BOP clade</taxon>
        <taxon>Pooideae</taxon>
        <taxon>Stipodae</taxon>
        <taxon>Brachypodieae</taxon>
        <taxon>Brachypodium</taxon>
    </lineage>
</organism>
<proteinExistence type="predicted"/>
<keyword evidence="1" id="KW-0812">Transmembrane</keyword>
<gene>
    <name evidence="3" type="ORF">BRADI_4g01830v3</name>
</gene>
<sequence length="808" mass="90629">MVLTSVVMFMLAALFFSLNLFSRLSDLSAILNPSVRLFLSTSLSLFLPVMSYLFSEAKNEAAALVVGNTDSSSYYSQLGTELSLRARTILMWMLLVELLRKKVEAILVNVAVKSYTSTIDRASRIAWLGYLVFYNLRSTGKKAVYGILWVLGAAKFLQRLAINELLRHSLAYGKNAELLSSYMAQIMLQEQDNQHQDGVIDQGADGVELLRGCKYALMGEEDLEVKAGPDGYQIELKNNTIVTVGDVWTLADKEDRLQQDSMLKRLCLSFALYKLMRRRFEDLPPITDKETSNCRSLIFKGLRKQLHEEAEAALLPSSTTGGPQEHELLHLDAERKEDLKGTVVAVALFQVFDEEIQFLCEYYHSVLPVVLSNPFFFFANYILFPILVLAFCLLTFILCGNGDVRYAYKSIREDNYIVSIGTIKLAMCLLGKITSPAALFSIVDLSITMLLLLTFLYEELWEYLVFILSNWLMVSLLCKYTAAKKPCHEPRDSRSIPFLSGLIRGILWVRSKMSRRQLSFKQFSMLGFTGGRSYASMMMMPNTTSIAVPMEVKKSIMEYLMDAHVASAARPLSSGWSTLQSEKHNHRLNSSSSRLSSACKSKSVAEVILTWHVATSILEFKCPMPTGGRARRHGHGHRHRKVAATLSGYCTYLVALYPELLPDNKDGTNHVYKKMQQELKKELGGCLRYRMSSPGARYDKLLSLSETADKDINSAAAEMVHEAAKLGKTLVGMAEQEEDHVWELLADLWTELMVYVAPSGSELHVKAHKEALAHGGEFITVLWALCTHTGITRTAVEPCKAVRGTLEV</sequence>
<dbReference type="InParanoid" id="A0A0Q3L0K4"/>
<keyword evidence="5" id="KW-1185">Reference proteome</keyword>
<dbReference type="Proteomes" id="UP000008810">
    <property type="component" value="Chromosome 4"/>
</dbReference>
<protein>
    <recommendedName>
        <fullName evidence="2">DUF4220 domain-containing protein</fullName>
    </recommendedName>
</protein>
<dbReference type="PANTHER" id="PTHR31325">
    <property type="entry name" value="OS01G0798800 PROTEIN-RELATED"/>
    <property type="match status" value="1"/>
</dbReference>
<dbReference type="ExpressionAtlas" id="A0A0Q3L0K4">
    <property type="expression patterns" value="baseline and differential"/>
</dbReference>
<evidence type="ECO:0000256" key="1">
    <source>
        <dbReference type="SAM" id="Phobius"/>
    </source>
</evidence>
<evidence type="ECO:0000259" key="2">
    <source>
        <dbReference type="Pfam" id="PF13968"/>
    </source>
</evidence>
<reference evidence="3" key="2">
    <citation type="submission" date="2017-06" db="EMBL/GenBank/DDBJ databases">
        <title>WGS assembly of Brachypodium distachyon.</title>
        <authorList>
            <consortium name="The International Brachypodium Initiative"/>
            <person name="Lucas S."/>
            <person name="Harmon-Smith M."/>
            <person name="Lail K."/>
            <person name="Tice H."/>
            <person name="Grimwood J."/>
            <person name="Bruce D."/>
            <person name="Barry K."/>
            <person name="Shu S."/>
            <person name="Lindquist E."/>
            <person name="Wang M."/>
            <person name="Pitluck S."/>
            <person name="Vogel J.P."/>
            <person name="Garvin D.F."/>
            <person name="Mockler T.C."/>
            <person name="Schmutz J."/>
            <person name="Rokhsar D."/>
            <person name="Bevan M.W."/>
        </authorList>
    </citation>
    <scope>NUCLEOTIDE SEQUENCE</scope>
    <source>
        <strain evidence="3">Bd21</strain>
    </source>
</reference>
<dbReference type="Gramene" id="KQJ85813">
    <property type="protein sequence ID" value="KQJ85813"/>
    <property type="gene ID" value="BRADI_4g01830v3"/>
</dbReference>
<name>A0A0Q3L0K4_BRADI</name>
<feature type="transmembrane region" description="Helical" evidence="1">
    <location>
        <begin position="437"/>
        <end position="457"/>
    </location>
</feature>
<evidence type="ECO:0000313" key="3">
    <source>
        <dbReference type="EMBL" id="KQJ85813.2"/>
    </source>
</evidence>
<dbReference type="Pfam" id="PF13968">
    <property type="entry name" value="DUF4220"/>
    <property type="match status" value="1"/>
</dbReference>
<reference evidence="4" key="3">
    <citation type="submission" date="2018-08" db="UniProtKB">
        <authorList>
            <consortium name="EnsemblPlants"/>
        </authorList>
    </citation>
    <scope>IDENTIFICATION</scope>
    <source>
        <strain evidence="4">cv. Bd21</strain>
    </source>
</reference>
<accession>A0A0Q3L0K4</accession>
<dbReference type="EnsemblPlants" id="KQJ85813">
    <property type="protein sequence ID" value="KQJ85813"/>
    <property type="gene ID" value="BRADI_4g01830v3"/>
</dbReference>
<dbReference type="OrthoDB" id="666337at2759"/>